<keyword evidence="3" id="KW-1185">Reference proteome</keyword>
<dbReference type="Pfam" id="PF00269">
    <property type="entry name" value="SASP"/>
    <property type="match status" value="1"/>
</dbReference>
<dbReference type="EMBL" id="LT630003">
    <property type="protein sequence ID" value="SET80148.1"/>
    <property type="molecule type" value="Genomic_DNA"/>
</dbReference>
<accession>A0ABY1C8J7</accession>
<sequence length="73" mass="8240">MSKGKRNEPFDPRNMKPEEVLKFEIASELGLGDKVIENGWRSLSAKESGRIGGLITKRKRELKNEALLKGEEV</sequence>
<reference evidence="2 3" key="1">
    <citation type="submission" date="2016-10" db="EMBL/GenBank/DDBJ databases">
        <authorList>
            <person name="Varghese N."/>
            <person name="Submissions S."/>
        </authorList>
    </citation>
    <scope>NUCLEOTIDE SEQUENCE [LARGE SCALE GENOMIC DNA]</scope>
    <source>
        <strain evidence="2 3">ATCC 19403</strain>
    </source>
</reference>
<dbReference type="RefSeq" id="WP_100042262.1">
    <property type="nucleotide sequence ID" value="NZ_LT630003.1"/>
</dbReference>
<dbReference type="Proteomes" id="UP000198970">
    <property type="component" value="Chromosome I"/>
</dbReference>
<name>A0ABY1C8J7_9FIRM</name>
<comment type="function">
    <text evidence="1">SASP are bound to spore DNA. They are double-stranded DNA-binding proteins that cause DNA to change to an a-like conformation. They protect the DNA backbone from chemical and enzymatic cleavage and are thus involved in dormant spore's high resistance to UV light.</text>
</comment>
<protein>
    <submittedName>
        <fullName evidence="2">Small, acid-soluble spore protein, alpha/beta type</fullName>
    </submittedName>
</protein>
<evidence type="ECO:0000256" key="1">
    <source>
        <dbReference type="ARBA" id="ARBA00003863"/>
    </source>
</evidence>
<gene>
    <name evidence="2" type="ORF">SAMN02745906_2031</name>
</gene>
<dbReference type="InterPro" id="IPR038300">
    <property type="entry name" value="SASP_sf_alpha/beta"/>
</dbReference>
<evidence type="ECO:0000313" key="2">
    <source>
        <dbReference type="EMBL" id="SET80148.1"/>
    </source>
</evidence>
<organism evidence="2 3">
    <name type="scientific">Lacrimispora sphenoides JCM 1415</name>
    <dbReference type="NCBI Taxonomy" id="1297793"/>
    <lineage>
        <taxon>Bacteria</taxon>
        <taxon>Bacillati</taxon>
        <taxon>Bacillota</taxon>
        <taxon>Clostridia</taxon>
        <taxon>Lachnospirales</taxon>
        <taxon>Lachnospiraceae</taxon>
        <taxon>Lacrimispora</taxon>
    </lineage>
</organism>
<evidence type="ECO:0000313" key="3">
    <source>
        <dbReference type="Proteomes" id="UP000198970"/>
    </source>
</evidence>
<dbReference type="InterPro" id="IPR001448">
    <property type="entry name" value="SASP_alpha/beta-type"/>
</dbReference>
<dbReference type="Gene3D" id="6.10.10.80">
    <property type="entry name" value="Small, acid-soluble spore protein, alpha/beta type-like"/>
    <property type="match status" value="1"/>
</dbReference>
<proteinExistence type="predicted"/>